<dbReference type="Pfam" id="PF02325">
    <property type="entry name" value="CCB3_YggT"/>
    <property type="match status" value="1"/>
</dbReference>
<dbReference type="PANTHER" id="PTHR33219">
    <property type="entry name" value="YLMG HOMOLOG PROTEIN 2, CHLOROPLASTIC"/>
    <property type="match status" value="1"/>
</dbReference>
<keyword evidence="2" id="KW-1133">Transmembrane helix</keyword>
<proteinExistence type="inferred from homology"/>
<dbReference type="PANTHER" id="PTHR33219:SF14">
    <property type="entry name" value="PROTEIN COFACTOR ASSEMBLY OF COMPLEX C SUBUNIT B CCB3, CHLOROPLASTIC-RELATED"/>
    <property type="match status" value="1"/>
</dbReference>
<keyword evidence="2" id="KW-0812">Transmembrane</keyword>
<evidence type="ECO:0000256" key="2">
    <source>
        <dbReference type="SAM" id="Phobius"/>
    </source>
</evidence>
<keyword evidence="4" id="KW-1185">Reference proteome</keyword>
<feature type="transmembrane region" description="Helical" evidence="2">
    <location>
        <begin position="135"/>
        <end position="156"/>
    </location>
</feature>
<feature type="transmembrane region" description="Helical" evidence="2">
    <location>
        <begin position="67"/>
        <end position="94"/>
    </location>
</feature>
<protein>
    <submittedName>
        <fullName evidence="3">YggT family protein</fullName>
    </submittedName>
</protein>
<dbReference type="InterPro" id="IPR003425">
    <property type="entry name" value="CCB3/YggT"/>
</dbReference>
<name>A0A1H1YYX8_9BRAD</name>
<comment type="similarity">
    <text evidence="1">Belongs to the YggT family.</text>
</comment>
<reference evidence="4" key="1">
    <citation type="submission" date="2016-10" db="EMBL/GenBank/DDBJ databases">
        <authorList>
            <person name="Varghese N."/>
            <person name="Submissions S."/>
        </authorList>
    </citation>
    <scope>NUCLEOTIDE SEQUENCE [LARGE SCALE GENOMIC DNA]</scope>
    <source>
        <strain evidence="4">GAS369</strain>
    </source>
</reference>
<evidence type="ECO:0000256" key="1">
    <source>
        <dbReference type="ARBA" id="ARBA00010894"/>
    </source>
</evidence>
<dbReference type="AlphaFoldDB" id="A0A1H1YYX8"/>
<dbReference type="EMBL" id="LT629750">
    <property type="protein sequence ID" value="SDT26623.1"/>
    <property type="molecule type" value="Genomic_DNA"/>
</dbReference>
<keyword evidence="2" id="KW-0472">Membrane</keyword>
<accession>A0A1H1YYX8</accession>
<evidence type="ECO:0000313" key="4">
    <source>
        <dbReference type="Proteomes" id="UP000243904"/>
    </source>
</evidence>
<dbReference type="GO" id="GO:0016020">
    <property type="term" value="C:membrane"/>
    <property type="evidence" value="ECO:0007669"/>
    <property type="project" value="InterPro"/>
</dbReference>
<organism evidence="3 4">
    <name type="scientific">Bradyrhizobium canariense</name>
    <dbReference type="NCBI Taxonomy" id="255045"/>
    <lineage>
        <taxon>Bacteria</taxon>
        <taxon>Pseudomonadati</taxon>
        <taxon>Pseudomonadota</taxon>
        <taxon>Alphaproteobacteria</taxon>
        <taxon>Hyphomicrobiales</taxon>
        <taxon>Nitrobacteraceae</taxon>
        <taxon>Bradyrhizobium</taxon>
    </lineage>
</organism>
<sequence>MAAFDIIAGGQQLTPFTIRAKGKSRTPKSLFSMPLARNFPCLAGREPISSGKSNPRRKPASKPFMRAVLDIVLIVLDLYVWLLIASAILSWLIAFNVVNTRNQFVAAVAEFLYRITEPLLAPIRSFMPNLGGLDISPIILILIIMFIQKVIVYYIYPAVF</sequence>
<gene>
    <name evidence="3" type="ORF">SAMN05444158_5099</name>
</gene>
<dbReference type="Proteomes" id="UP000243904">
    <property type="component" value="Chromosome I"/>
</dbReference>
<evidence type="ECO:0000313" key="3">
    <source>
        <dbReference type="EMBL" id="SDT26623.1"/>
    </source>
</evidence>